<keyword evidence="1" id="KW-0812">Transmembrane</keyword>
<name>D2JDC1_STAAU</name>
<proteinExistence type="predicted"/>
<organism evidence="2">
    <name type="scientific">Staphylococcus aureus</name>
    <dbReference type="NCBI Taxonomy" id="1280"/>
    <lineage>
        <taxon>Bacteria</taxon>
        <taxon>Bacillati</taxon>
        <taxon>Bacillota</taxon>
        <taxon>Bacilli</taxon>
        <taxon>Bacillales</taxon>
        <taxon>Staphylococcaceae</taxon>
        <taxon>Staphylococcus</taxon>
    </lineage>
</organism>
<keyword evidence="2" id="KW-0614">Plasmid</keyword>
<protein>
    <submittedName>
        <fullName evidence="2">Uncharacterized protein</fullName>
    </submittedName>
</protein>
<sequence>MLIFKFACKWAVSKKLVTDFAEIFVCEISIYLFGSYLRFKRLYRFLSTKPILFASKSSKCLLKFKIKVFNIVIRIAIFYKRRDIMKIKTFATFTHRQLDKQVNRFLKNDIHVLEIQTRSNWLYISAIVFYEDK</sequence>
<evidence type="ECO:0000256" key="1">
    <source>
        <dbReference type="SAM" id="Phobius"/>
    </source>
</evidence>
<keyword evidence="1" id="KW-1133">Transmembrane helix</keyword>
<reference evidence="2" key="2">
    <citation type="submission" date="2009-08" db="EMBL/GenBank/DDBJ databases">
        <authorList>
            <person name="Gill J."/>
            <person name="Borman J."/>
            <person name="Shetty J."/>
            <person name="Hostetler J."/>
            <person name="Durkin S."/>
            <person name="Montgomery B."/>
        </authorList>
    </citation>
    <scope>NUCLEOTIDE SEQUENCE</scope>
    <source>
        <strain evidence="2">C33S</strain>
        <plasmid evidence="2">pWBG761</plasmid>
    </source>
</reference>
<reference evidence="2" key="1">
    <citation type="submission" date="2009-07" db="EMBL/GenBank/DDBJ databases">
        <authorList>
            <person name="Summers A.O."/>
            <person name="Shearer J."/>
            <person name="Wireman J."/>
        </authorList>
    </citation>
    <scope>NUCLEOTIDE SEQUENCE</scope>
    <source>
        <strain evidence="2">C33S</strain>
        <plasmid evidence="2">pWBG761</plasmid>
    </source>
</reference>
<dbReference type="AlphaFoldDB" id="D2JDC1"/>
<evidence type="ECO:0000313" key="2">
    <source>
        <dbReference type="EMBL" id="ACZ66116.1"/>
    </source>
</evidence>
<feature type="transmembrane region" description="Helical" evidence="1">
    <location>
        <begin position="20"/>
        <end position="39"/>
    </location>
</feature>
<dbReference type="EMBL" id="GQ900474">
    <property type="protein sequence ID" value="ACZ66116.1"/>
    <property type="molecule type" value="Genomic_DNA"/>
</dbReference>
<gene>
    <name evidence="2" type="ORF">SAP042A_011</name>
</gene>
<geneLocation type="plasmid" evidence="2">
    <name>pWBG761</name>
</geneLocation>
<accession>D2JDC1</accession>
<keyword evidence="1" id="KW-0472">Membrane</keyword>